<comment type="caution">
    <text evidence="1">The sequence shown here is derived from an EMBL/GenBank/DDBJ whole genome shotgun (WGS) entry which is preliminary data.</text>
</comment>
<organism evidence="1 2">
    <name type="scientific">Pseudomonas azerbaijanorientalis</name>
    <dbReference type="NCBI Taxonomy" id="2842350"/>
    <lineage>
        <taxon>Bacteria</taxon>
        <taxon>Pseudomonadati</taxon>
        <taxon>Pseudomonadota</taxon>
        <taxon>Gammaproteobacteria</taxon>
        <taxon>Pseudomonadales</taxon>
        <taxon>Pseudomonadaceae</taxon>
        <taxon>Pseudomonas</taxon>
    </lineage>
</organism>
<dbReference type="Proteomes" id="UP001628646">
    <property type="component" value="Unassembled WGS sequence"/>
</dbReference>
<evidence type="ECO:0008006" key="3">
    <source>
        <dbReference type="Google" id="ProtNLM"/>
    </source>
</evidence>
<keyword evidence="2" id="KW-1185">Reference proteome</keyword>
<reference evidence="1 2" key="1">
    <citation type="submission" date="2024-12" db="EMBL/GenBank/DDBJ databases">
        <title>Pseudomonas species isolated from Lotus nodules promote plant growth.</title>
        <authorList>
            <person name="Yu Y.-H."/>
            <person name="Kurtenbach J."/>
            <person name="Crosbie D."/>
            <person name="Brachmann A."/>
            <person name="Marin M."/>
        </authorList>
    </citation>
    <scope>NUCLEOTIDE SEQUENCE [LARGE SCALE GENOMIC DNA]</scope>
    <source>
        <strain evidence="1 2">PLb11B</strain>
    </source>
</reference>
<protein>
    <recommendedName>
        <fullName evidence="3">MFS transporter</fullName>
    </recommendedName>
</protein>
<dbReference type="RefSeq" id="WP_240442579.1">
    <property type="nucleotide sequence ID" value="NZ_JBJNUY010000046.1"/>
</dbReference>
<sequence length="37" mass="4142">MSTASTLNSTTLPLSDSTHDRVTWRLMPLLLVCYVFA</sequence>
<dbReference type="EMBL" id="JBJNUY010000046">
    <property type="protein sequence ID" value="MFL9002827.1"/>
    <property type="molecule type" value="Genomic_DNA"/>
</dbReference>
<feature type="non-terminal residue" evidence="1">
    <location>
        <position position="37"/>
    </location>
</feature>
<evidence type="ECO:0000313" key="1">
    <source>
        <dbReference type="EMBL" id="MFL9002827.1"/>
    </source>
</evidence>
<name>A0ABW8WD22_9PSED</name>
<evidence type="ECO:0000313" key="2">
    <source>
        <dbReference type="Proteomes" id="UP001628646"/>
    </source>
</evidence>
<proteinExistence type="predicted"/>
<accession>A0ABW8WD22</accession>
<gene>
    <name evidence="1" type="ORF">ACJ8NA_29870</name>
</gene>